<name>A0ABQ2GQY3_9PSED</name>
<organism evidence="2 3">
    <name type="scientific">Pseudomonas asuensis</name>
    <dbReference type="NCBI Taxonomy" id="1825787"/>
    <lineage>
        <taxon>Bacteria</taxon>
        <taxon>Pseudomonadati</taxon>
        <taxon>Pseudomonadota</taxon>
        <taxon>Gammaproteobacteria</taxon>
        <taxon>Pseudomonadales</taxon>
        <taxon>Pseudomonadaceae</taxon>
        <taxon>Pseudomonas</taxon>
    </lineage>
</organism>
<proteinExistence type="predicted"/>
<dbReference type="InterPro" id="IPR018723">
    <property type="entry name" value="DUF2254_membrane"/>
</dbReference>
<keyword evidence="1" id="KW-1133">Transmembrane helix</keyword>
<dbReference type="Pfam" id="PF10011">
    <property type="entry name" value="DUF2254"/>
    <property type="match status" value="1"/>
</dbReference>
<accession>A0ABQ2GQY3</accession>
<comment type="caution">
    <text evidence="2">The sequence shown here is derived from an EMBL/GenBank/DDBJ whole genome shotgun (WGS) entry which is preliminary data.</text>
</comment>
<protein>
    <recommendedName>
        <fullName evidence="4">DUF2254 domain-containing protein</fullName>
    </recommendedName>
</protein>
<feature type="transmembrane region" description="Helical" evidence="1">
    <location>
        <begin position="63"/>
        <end position="88"/>
    </location>
</feature>
<evidence type="ECO:0000313" key="3">
    <source>
        <dbReference type="Proteomes" id="UP000616499"/>
    </source>
</evidence>
<gene>
    <name evidence="2" type="ORF">GCM10009425_18000</name>
</gene>
<evidence type="ECO:0000313" key="2">
    <source>
        <dbReference type="EMBL" id="GGM07123.1"/>
    </source>
</evidence>
<keyword evidence="3" id="KW-1185">Reference proteome</keyword>
<feature type="transmembrane region" description="Helical" evidence="1">
    <location>
        <begin position="16"/>
        <end position="37"/>
    </location>
</feature>
<reference evidence="3" key="1">
    <citation type="journal article" date="2019" name="Int. J. Syst. Evol. Microbiol.">
        <title>The Global Catalogue of Microorganisms (GCM) 10K type strain sequencing project: providing services to taxonomists for standard genome sequencing and annotation.</title>
        <authorList>
            <consortium name="The Broad Institute Genomics Platform"/>
            <consortium name="The Broad Institute Genome Sequencing Center for Infectious Disease"/>
            <person name="Wu L."/>
            <person name="Ma J."/>
        </authorList>
    </citation>
    <scope>NUCLEOTIDE SEQUENCE [LARGE SCALE GENOMIC DNA]</scope>
    <source>
        <strain evidence="3">JCM 13501</strain>
    </source>
</reference>
<dbReference type="RefSeq" id="WP_188865789.1">
    <property type="nucleotide sequence ID" value="NZ_BMNW01000003.1"/>
</dbReference>
<evidence type="ECO:0008006" key="4">
    <source>
        <dbReference type="Google" id="ProtNLM"/>
    </source>
</evidence>
<dbReference type="Proteomes" id="UP000616499">
    <property type="component" value="Unassembled WGS sequence"/>
</dbReference>
<keyword evidence="1" id="KW-0812">Transmembrane</keyword>
<sequence>MGERLRFLWIASRDSLWFIPMIMSLIAAGLAAGIVWLERLGIISAGDYLLWLAGSTGEGARTVLSAIATSVMTVTGTVFSIMIVALQLSSSQFSPRQLRNFVSDRVNQVVLGALVGTFTYSLIVMTMIRSASPQSASFVPQIAVALSIGLALISVGLIVYFIDHASRSMQIAVILQQVTHRATEQIEHAFAPLNQKQAEPEPYVREALDKKGHRLCSQRGGYLQAIDRKGLLKLACKHDLVIQMEHRTGSFILPGDPIASIWPSEALDDALLAELRKKTVLGSDRTPEQDIEYWIIEMSDIAIKALSPSINDPTTAFRVIDRLCEVLAVLGHRHPRATHCSKDGKVRLIERPLTFKLSVGLAFEQIYHFGESNPSVLKKLADSVNALMKAIPHECRPALIRYSRTPQASE</sequence>
<keyword evidence="1" id="KW-0472">Membrane</keyword>
<feature type="transmembrane region" description="Helical" evidence="1">
    <location>
        <begin position="109"/>
        <end position="132"/>
    </location>
</feature>
<evidence type="ECO:0000256" key="1">
    <source>
        <dbReference type="SAM" id="Phobius"/>
    </source>
</evidence>
<dbReference type="EMBL" id="BMNW01000003">
    <property type="protein sequence ID" value="GGM07123.1"/>
    <property type="molecule type" value="Genomic_DNA"/>
</dbReference>
<feature type="transmembrane region" description="Helical" evidence="1">
    <location>
        <begin position="138"/>
        <end position="162"/>
    </location>
</feature>